<reference evidence="3" key="1">
    <citation type="journal article" date="2014" name="Int. J. Syst. Evol. Microbiol.">
        <title>Complete genome sequence of Corynebacterium casei LMG S-19264T (=DSM 44701T), isolated from a smear-ripened cheese.</title>
        <authorList>
            <consortium name="US DOE Joint Genome Institute (JGI-PGF)"/>
            <person name="Walter F."/>
            <person name="Albersmeier A."/>
            <person name="Kalinowski J."/>
            <person name="Ruckert C."/>
        </authorList>
    </citation>
    <scope>NUCLEOTIDE SEQUENCE</scope>
    <source>
        <strain evidence="3">CGMCC 1.15958</strain>
    </source>
</reference>
<sequence>MKQLINKIIGVLVLSIFTVTYSLGQKDSTKAKLEKIDFRIEKVEGFQEITKQGLDNNFKQLENKINDDYSLLKYLGWIGLGLNLIVLIGGLWKYKEYVEKKLTEKFDKIITQKEANILEILDKQDIEKQIVNTKKILVLSSKNASDIFIRKFFRAMGFPVNNVNFEKVDSFQNFGNYDLIFANNEDNTLDINLIQEFFQKSNNKTVLFFFGSQYPRGTSESDRMNLANSRTQIYGNLINLLRYQEVLK</sequence>
<accession>A0A917DIV9</accession>
<comment type="caution">
    <text evidence="3">The sequence shown here is derived from an EMBL/GenBank/DDBJ whole genome shotgun (WGS) entry which is preliminary data.</text>
</comment>
<organism evidence="3 4">
    <name type="scientific">Emticicia aquatilis</name>
    <dbReference type="NCBI Taxonomy" id="1537369"/>
    <lineage>
        <taxon>Bacteria</taxon>
        <taxon>Pseudomonadati</taxon>
        <taxon>Bacteroidota</taxon>
        <taxon>Cytophagia</taxon>
        <taxon>Cytophagales</taxon>
        <taxon>Leadbetterellaceae</taxon>
        <taxon>Emticicia</taxon>
    </lineage>
</organism>
<dbReference type="RefSeq" id="WP_188763564.1">
    <property type="nucleotide sequence ID" value="NZ_BMKK01000001.1"/>
</dbReference>
<dbReference type="Proteomes" id="UP000609064">
    <property type="component" value="Unassembled WGS sequence"/>
</dbReference>
<protein>
    <recommendedName>
        <fullName evidence="2">Nucleotidyltransferase-Associated Rossmannoid Fold domain-containing protein</fullName>
    </recommendedName>
</protein>
<keyword evidence="4" id="KW-1185">Reference proteome</keyword>
<keyword evidence="1" id="KW-1133">Transmembrane helix</keyword>
<keyword evidence="1" id="KW-0812">Transmembrane</keyword>
<gene>
    <name evidence="3" type="ORF">GCM10011514_01010</name>
</gene>
<evidence type="ECO:0000313" key="4">
    <source>
        <dbReference type="Proteomes" id="UP000609064"/>
    </source>
</evidence>
<feature type="domain" description="Nucleotidyltransferase-Associated Rossmannoid Fold" evidence="2">
    <location>
        <begin position="134"/>
        <end position="245"/>
    </location>
</feature>
<proteinExistence type="predicted"/>
<keyword evidence="1" id="KW-0472">Membrane</keyword>
<dbReference type="EMBL" id="BMKK01000001">
    <property type="protein sequence ID" value="GGD40728.1"/>
    <property type="molecule type" value="Genomic_DNA"/>
</dbReference>
<name>A0A917DIV9_9BACT</name>
<dbReference type="Pfam" id="PF20299">
    <property type="entry name" value="NARF"/>
    <property type="match status" value="1"/>
</dbReference>
<dbReference type="AlphaFoldDB" id="A0A917DIV9"/>
<reference evidence="3" key="2">
    <citation type="submission" date="2020-09" db="EMBL/GenBank/DDBJ databases">
        <authorList>
            <person name="Sun Q."/>
            <person name="Zhou Y."/>
        </authorList>
    </citation>
    <scope>NUCLEOTIDE SEQUENCE</scope>
    <source>
        <strain evidence="3">CGMCC 1.15958</strain>
    </source>
</reference>
<evidence type="ECO:0000313" key="3">
    <source>
        <dbReference type="EMBL" id="GGD40728.1"/>
    </source>
</evidence>
<feature type="transmembrane region" description="Helical" evidence="1">
    <location>
        <begin position="74"/>
        <end position="92"/>
    </location>
</feature>
<evidence type="ECO:0000256" key="1">
    <source>
        <dbReference type="SAM" id="Phobius"/>
    </source>
</evidence>
<dbReference type="InterPro" id="IPR046877">
    <property type="entry name" value="NARF"/>
</dbReference>
<evidence type="ECO:0000259" key="2">
    <source>
        <dbReference type="Pfam" id="PF20299"/>
    </source>
</evidence>